<keyword evidence="2" id="KW-1185">Reference proteome</keyword>
<sequence>MTSGDNACPACREGDGVCYEAEDGRFRIYCAYCGHSTKRYPDLNLARLDWSRRGDAADQ</sequence>
<evidence type="ECO:0000313" key="2">
    <source>
        <dbReference type="Proteomes" id="UP000019666"/>
    </source>
</evidence>
<dbReference type="AlphaFoldDB" id="A0A017HL32"/>
<dbReference type="Proteomes" id="UP000019666">
    <property type="component" value="Unassembled WGS sequence"/>
</dbReference>
<name>A0A017HL32_9RHOB</name>
<organism evidence="1 2">
    <name type="scientific">Rubellimicrobium mesophilum DSM 19309</name>
    <dbReference type="NCBI Taxonomy" id="442562"/>
    <lineage>
        <taxon>Bacteria</taxon>
        <taxon>Pseudomonadati</taxon>
        <taxon>Pseudomonadota</taxon>
        <taxon>Alphaproteobacteria</taxon>
        <taxon>Rhodobacterales</taxon>
        <taxon>Roseobacteraceae</taxon>
        <taxon>Rubellimicrobium</taxon>
    </lineage>
</organism>
<dbReference type="STRING" id="442562.Rumeso_03785"/>
<dbReference type="RefSeq" id="WP_037282191.1">
    <property type="nucleotide sequence ID" value="NZ_KK088604.1"/>
</dbReference>
<accession>A0A017HL32</accession>
<dbReference type="EMBL" id="AOSK01000111">
    <property type="protein sequence ID" value="EYD74489.1"/>
    <property type="molecule type" value="Genomic_DNA"/>
</dbReference>
<protein>
    <submittedName>
        <fullName evidence="1">Uncharacterized protein</fullName>
    </submittedName>
</protein>
<reference evidence="1 2" key="1">
    <citation type="submission" date="2013-02" db="EMBL/GenBank/DDBJ databases">
        <authorList>
            <person name="Fiebig A."/>
            <person name="Goeker M."/>
            <person name="Klenk H.-P.P."/>
        </authorList>
    </citation>
    <scope>NUCLEOTIDE SEQUENCE [LARGE SCALE GENOMIC DNA]</scope>
    <source>
        <strain evidence="1 2">DSM 19309</strain>
    </source>
</reference>
<dbReference type="HOGENOM" id="CLU_2957878_0_0_5"/>
<comment type="caution">
    <text evidence="1">The sequence shown here is derived from an EMBL/GenBank/DDBJ whole genome shotgun (WGS) entry which is preliminary data.</text>
</comment>
<gene>
    <name evidence="1" type="ORF">Rumeso_03785</name>
</gene>
<proteinExistence type="predicted"/>
<evidence type="ECO:0000313" key="1">
    <source>
        <dbReference type="EMBL" id="EYD74489.1"/>
    </source>
</evidence>